<feature type="compositionally biased region" description="Pro residues" evidence="1">
    <location>
        <begin position="87"/>
        <end position="105"/>
    </location>
</feature>
<feature type="compositionally biased region" description="Low complexity" evidence="1">
    <location>
        <begin position="114"/>
        <end position="125"/>
    </location>
</feature>
<organism evidence="3 4">
    <name type="scientific">Nonomuraea composti</name>
    <dbReference type="NCBI Taxonomy" id="2720023"/>
    <lineage>
        <taxon>Bacteria</taxon>
        <taxon>Bacillati</taxon>
        <taxon>Actinomycetota</taxon>
        <taxon>Actinomycetes</taxon>
        <taxon>Streptosporangiales</taxon>
        <taxon>Streptosporangiaceae</taxon>
        <taxon>Nonomuraea</taxon>
    </lineage>
</organism>
<gene>
    <name evidence="3" type="ORF">HCN51_38085</name>
</gene>
<evidence type="ECO:0000256" key="2">
    <source>
        <dbReference type="SAM" id="Phobius"/>
    </source>
</evidence>
<dbReference type="Proteomes" id="UP000696294">
    <property type="component" value="Unassembled WGS sequence"/>
</dbReference>
<sequence>MNDVEEALRRTFARAEARIPAVPPELLREVAQPPARRRGWRGWRGPRGWHGWHGWRGRRGLVQVVAVAAGLVLVIWGSAVVTRWVSGPPPAGTPQPAHTPQPADTPQPAGTSQPADTPPATATTRPTRREPATRRVVEEIAPPLEQVLPSVVAEVPRKAGNGEAFTPKTFIDERTLLGYVSKKGYDPAPEWWVYHLESRTFQRLATLDYPVAPVESPAVGEGVIVWFKYAKRTIDIMAVPVTGGPPRRVVSFEAERDVDKVNGDTVYGVDVAVGDGKVFWSSTKSGGVHQVPLSGGEPSAVPGTEGLRLFRWPWAGRSADTPMGGMTELLDLSTGERLDDPAQALCDVTWCLVSGDRAMLRDGGQVVDLPGNSPRSLVADRFVTIGQTDERGRKAQVIFDLATAKAGRLWMQDDHKASPTLYTDSEMLYFKRGDKWFVIHDR</sequence>
<evidence type="ECO:0000313" key="4">
    <source>
        <dbReference type="Proteomes" id="UP000696294"/>
    </source>
</evidence>
<keyword evidence="2" id="KW-0812">Transmembrane</keyword>
<dbReference type="EMBL" id="JAATEP010000035">
    <property type="protein sequence ID" value="NJP95182.1"/>
    <property type="molecule type" value="Genomic_DNA"/>
</dbReference>
<evidence type="ECO:0000313" key="3">
    <source>
        <dbReference type="EMBL" id="NJP95182.1"/>
    </source>
</evidence>
<accession>A0ABX1BFB9</accession>
<keyword evidence="2" id="KW-0472">Membrane</keyword>
<dbReference type="RefSeq" id="WP_168016714.1">
    <property type="nucleotide sequence ID" value="NZ_JAATEP010000035.1"/>
</dbReference>
<reference evidence="3 4" key="1">
    <citation type="submission" date="2020-03" db="EMBL/GenBank/DDBJ databases">
        <title>WGS of actinomycetes isolated from Thailand.</title>
        <authorList>
            <person name="Thawai C."/>
        </authorList>
    </citation>
    <scope>NUCLEOTIDE SEQUENCE [LARGE SCALE GENOMIC DNA]</scope>
    <source>
        <strain evidence="3 4">FMUSA5-5</strain>
    </source>
</reference>
<dbReference type="SUPFAM" id="SSF69304">
    <property type="entry name" value="Tricorn protease N-terminal domain"/>
    <property type="match status" value="1"/>
</dbReference>
<name>A0ABX1BFB9_9ACTN</name>
<feature type="transmembrane region" description="Helical" evidence="2">
    <location>
        <begin position="61"/>
        <end position="85"/>
    </location>
</feature>
<feature type="region of interest" description="Disordered" evidence="1">
    <location>
        <begin position="87"/>
        <end position="135"/>
    </location>
</feature>
<proteinExistence type="predicted"/>
<keyword evidence="4" id="KW-1185">Reference proteome</keyword>
<keyword evidence="2" id="KW-1133">Transmembrane helix</keyword>
<protein>
    <submittedName>
        <fullName evidence="3">Uncharacterized protein</fullName>
    </submittedName>
</protein>
<evidence type="ECO:0000256" key="1">
    <source>
        <dbReference type="SAM" id="MobiDB-lite"/>
    </source>
</evidence>
<comment type="caution">
    <text evidence="3">The sequence shown here is derived from an EMBL/GenBank/DDBJ whole genome shotgun (WGS) entry which is preliminary data.</text>
</comment>